<dbReference type="InterPro" id="IPR007321">
    <property type="entry name" value="Transposase_28"/>
</dbReference>
<organism evidence="2 3">
    <name type="scientific">Stylosanthes scabra</name>
    <dbReference type="NCBI Taxonomy" id="79078"/>
    <lineage>
        <taxon>Eukaryota</taxon>
        <taxon>Viridiplantae</taxon>
        <taxon>Streptophyta</taxon>
        <taxon>Embryophyta</taxon>
        <taxon>Tracheophyta</taxon>
        <taxon>Spermatophyta</taxon>
        <taxon>Magnoliopsida</taxon>
        <taxon>eudicotyledons</taxon>
        <taxon>Gunneridae</taxon>
        <taxon>Pentapetalae</taxon>
        <taxon>rosids</taxon>
        <taxon>fabids</taxon>
        <taxon>Fabales</taxon>
        <taxon>Fabaceae</taxon>
        <taxon>Papilionoideae</taxon>
        <taxon>50 kb inversion clade</taxon>
        <taxon>dalbergioids sensu lato</taxon>
        <taxon>Dalbergieae</taxon>
        <taxon>Pterocarpus clade</taxon>
        <taxon>Stylosanthes</taxon>
    </lineage>
</organism>
<dbReference type="PANTHER" id="PTHR31099:SF49">
    <property type="entry name" value="MYOSIN HEAVY CHAIN-LIKE PROTEIN"/>
    <property type="match status" value="1"/>
</dbReference>
<dbReference type="Pfam" id="PF04195">
    <property type="entry name" value="Transposase_28"/>
    <property type="match status" value="1"/>
</dbReference>
<sequence>MASVGEVGAISSSKSRYEWVSDMVWKIPTKFVDAESVRCLGPPSACAREGSKVSIEILSSSISERVCHRGPNGDWFFMYTCVLAEIGVRFPFTRFECSVLRQINRAPSQIHPNSWAYMRAFQILMEYLGETPSLEVFFFLFQAKGVDRGVWVTLSSHQGFPYTGIKRLVQCLGVEELSDRDADLVGFLFLNLKGGKVLNTLEILKWDSDKGSIVGYFETKIPYCNTSSLKSFFKQRAEKEQSSSQVVKIGKAVK</sequence>
<comment type="caution">
    <text evidence="2">The sequence shown here is derived from an EMBL/GenBank/DDBJ whole genome shotgun (WGS) entry which is preliminary data.</text>
</comment>
<proteinExistence type="predicted"/>
<keyword evidence="3" id="KW-1185">Reference proteome</keyword>
<protein>
    <recommendedName>
        <fullName evidence="1">Transposase (putative) gypsy type domain-containing protein</fullName>
    </recommendedName>
</protein>
<accession>A0ABU6S8S0</accession>
<evidence type="ECO:0000259" key="1">
    <source>
        <dbReference type="Pfam" id="PF04195"/>
    </source>
</evidence>
<reference evidence="2 3" key="1">
    <citation type="journal article" date="2023" name="Plants (Basel)">
        <title>Bridging the Gap: Combining Genomics and Transcriptomics Approaches to Understand Stylosanthes scabra, an Orphan Legume from the Brazilian Caatinga.</title>
        <authorList>
            <person name="Ferreira-Neto J.R.C."/>
            <person name="da Silva M.D."/>
            <person name="Binneck E."/>
            <person name="de Melo N.F."/>
            <person name="da Silva R.H."/>
            <person name="de Melo A.L.T.M."/>
            <person name="Pandolfi V."/>
            <person name="Bustamante F.O."/>
            <person name="Brasileiro-Vidal A.C."/>
            <person name="Benko-Iseppon A.M."/>
        </authorList>
    </citation>
    <scope>NUCLEOTIDE SEQUENCE [LARGE SCALE GENOMIC DNA]</scope>
    <source>
        <tissue evidence="2">Leaves</tissue>
    </source>
</reference>
<feature type="domain" description="Transposase (putative) gypsy type" evidence="1">
    <location>
        <begin position="83"/>
        <end position="144"/>
    </location>
</feature>
<gene>
    <name evidence="2" type="ORF">PIB30_018815</name>
</gene>
<evidence type="ECO:0000313" key="2">
    <source>
        <dbReference type="EMBL" id="MED6132425.1"/>
    </source>
</evidence>
<evidence type="ECO:0000313" key="3">
    <source>
        <dbReference type="Proteomes" id="UP001341840"/>
    </source>
</evidence>
<name>A0ABU6S8S0_9FABA</name>
<dbReference type="PANTHER" id="PTHR31099">
    <property type="entry name" value="OS06G0165300 PROTEIN"/>
    <property type="match status" value="1"/>
</dbReference>
<dbReference type="Proteomes" id="UP001341840">
    <property type="component" value="Unassembled WGS sequence"/>
</dbReference>
<dbReference type="EMBL" id="JASCZI010060472">
    <property type="protein sequence ID" value="MED6132425.1"/>
    <property type="molecule type" value="Genomic_DNA"/>
</dbReference>